<feature type="region of interest" description="Disordered" evidence="1">
    <location>
        <begin position="335"/>
        <end position="372"/>
    </location>
</feature>
<dbReference type="GO" id="GO:0003677">
    <property type="term" value="F:DNA binding"/>
    <property type="evidence" value="ECO:0007669"/>
    <property type="project" value="InterPro"/>
</dbReference>
<dbReference type="EMBL" id="VFPV01000003">
    <property type="protein sequence ID" value="TQN01149.1"/>
    <property type="molecule type" value="Genomic_DNA"/>
</dbReference>
<evidence type="ECO:0000313" key="3">
    <source>
        <dbReference type="EMBL" id="TQN01143.1"/>
    </source>
</evidence>
<protein>
    <submittedName>
        <fullName evidence="4">Putative transposase</fullName>
    </submittedName>
</protein>
<accession>A0A543L1E3</accession>
<dbReference type="Proteomes" id="UP000316993">
    <property type="component" value="Unassembled WGS sequence"/>
</dbReference>
<evidence type="ECO:0000313" key="4">
    <source>
        <dbReference type="EMBL" id="TQN01149.1"/>
    </source>
</evidence>
<reference evidence="4 5" key="1">
    <citation type="submission" date="2019-06" db="EMBL/GenBank/DDBJ databases">
        <title>Genomic Encyclopedia of Archaeal and Bacterial Type Strains, Phase II (KMG-II): from individual species to whole genera.</title>
        <authorList>
            <person name="Goeker M."/>
        </authorList>
    </citation>
    <scope>NUCLEOTIDE SEQUENCE [LARGE SCALE GENOMIC DNA]</scope>
    <source>
        <strain evidence="4 5">DSM 7270</strain>
    </source>
</reference>
<evidence type="ECO:0000313" key="5">
    <source>
        <dbReference type="Proteomes" id="UP000316993"/>
    </source>
</evidence>
<sequence>MQRDGPVLNMVLRIFLRVIAQSLQAHCIGAANADKESLHIGAVAFIHRFGSSLNEHVHFHVCVVDGVFEEVAGEGSADAAMQVSASGVVFHPATGIDATPVAQVQTTLQKRILRAFVGRGLLENFEAKEMLGYKHSGFSVDAGVCIESHDRPGLERLLRYCARPPFAMDRLRKEGSKLVYRCGKQRSEPTSDKRGAKVDELHLTPLELIDRIAALVPPPRTHRHRYFGVLAPNSPLRAAVTALATPAQAAPVLGASISTGECAPGVVPMSSALPSQSEPVLPKRAAHYLWAVLIARIYEVFPLLCPLCGGHMRIIAFITHSADIRHILDHIGADSEPPRISPARGPPLWDDCSDAQMDDGAQTEPADWDLAAQPAPDFEVDQRISW</sequence>
<dbReference type="GO" id="GO:0004803">
    <property type="term" value="F:transposase activity"/>
    <property type="evidence" value="ECO:0007669"/>
    <property type="project" value="InterPro"/>
</dbReference>
<dbReference type="InterPro" id="IPR007069">
    <property type="entry name" value="Transposase_32"/>
</dbReference>
<proteinExistence type="predicted"/>
<dbReference type="Pfam" id="PF04986">
    <property type="entry name" value="Y2_Tnp"/>
    <property type="match status" value="1"/>
</dbReference>
<comment type="caution">
    <text evidence="4">The sequence shown here is derived from an EMBL/GenBank/DDBJ whole genome shotgun (WGS) entry which is preliminary data.</text>
</comment>
<name>A0A543L1E3_9BURK</name>
<gene>
    <name evidence="3" type="ORF">BDD18_3088</name>
    <name evidence="4" type="ORF">BDD18_3096</name>
</gene>
<dbReference type="AlphaFoldDB" id="A0A543L1E3"/>
<dbReference type="EMBL" id="VFPV01000003">
    <property type="protein sequence ID" value="TQN01143.1"/>
    <property type="molecule type" value="Genomic_DNA"/>
</dbReference>
<feature type="domain" description="Transposase IS801/IS1294" evidence="2">
    <location>
        <begin position="41"/>
        <end position="233"/>
    </location>
</feature>
<organism evidence="4 5">
    <name type="scientific">Acidovorax temperans</name>
    <dbReference type="NCBI Taxonomy" id="80878"/>
    <lineage>
        <taxon>Bacteria</taxon>
        <taxon>Pseudomonadati</taxon>
        <taxon>Pseudomonadota</taxon>
        <taxon>Betaproteobacteria</taxon>
        <taxon>Burkholderiales</taxon>
        <taxon>Comamonadaceae</taxon>
        <taxon>Acidovorax</taxon>
    </lineage>
</organism>
<evidence type="ECO:0000259" key="2">
    <source>
        <dbReference type="Pfam" id="PF04986"/>
    </source>
</evidence>
<dbReference type="GO" id="GO:0006313">
    <property type="term" value="P:DNA transposition"/>
    <property type="evidence" value="ECO:0007669"/>
    <property type="project" value="InterPro"/>
</dbReference>
<evidence type="ECO:0000256" key="1">
    <source>
        <dbReference type="SAM" id="MobiDB-lite"/>
    </source>
</evidence>